<dbReference type="InterPro" id="IPR027417">
    <property type="entry name" value="P-loop_NTPase"/>
</dbReference>
<dbReference type="Pfam" id="PF05970">
    <property type="entry name" value="PIF1"/>
    <property type="match status" value="1"/>
</dbReference>
<dbReference type="GO" id="GO:0005524">
    <property type="term" value="F:ATP binding"/>
    <property type="evidence" value="ECO:0007669"/>
    <property type="project" value="UniProtKB-KW"/>
</dbReference>
<dbReference type="GO" id="GO:0004843">
    <property type="term" value="F:cysteine-type deubiquitinase activity"/>
    <property type="evidence" value="ECO:0007669"/>
    <property type="project" value="UniProtKB-EC"/>
</dbReference>
<feature type="compositionally biased region" description="Basic and acidic residues" evidence="6">
    <location>
        <begin position="1"/>
        <end position="17"/>
    </location>
</feature>
<dbReference type="Gene3D" id="3.90.70.40">
    <property type="match status" value="1"/>
</dbReference>
<keyword evidence="2" id="KW-0645">Protease</keyword>
<dbReference type="PANTHER" id="PTHR47642">
    <property type="entry name" value="ATP-DEPENDENT DNA HELICASE"/>
    <property type="match status" value="1"/>
</dbReference>
<feature type="compositionally biased region" description="Polar residues" evidence="6">
    <location>
        <begin position="91"/>
        <end position="108"/>
    </location>
</feature>
<dbReference type="GO" id="GO:0006281">
    <property type="term" value="P:DNA repair"/>
    <property type="evidence" value="ECO:0007669"/>
    <property type="project" value="UniProtKB-KW"/>
</dbReference>
<dbReference type="InterPro" id="IPR006155">
    <property type="entry name" value="Josephin"/>
</dbReference>
<dbReference type="Gene3D" id="3.40.50.300">
    <property type="entry name" value="P-loop containing nucleotide triphosphate hydrolases"/>
    <property type="match status" value="1"/>
</dbReference>
<name>A0A815VUE7_ADIRI</name>
<evidence type="ECO:0000256" key="2">
    <source>
        <dbReference type="ARBA" id="ARBA00022670"/>
    </source>
</evidence>
<dbReference type="OrthoDB" id="416437at2759"/>
<evidence type="ECO:0000259" key="7">
    <source>
        <dbReference type="SMART" id="SM01246"/>
    </source>
</evidence>
<comment type="cofactor">
    <cofactor evidence="5">
        <name>Mg(2+)</name>
        <dbReference type="ChEBI" id="CHEBI:18420"/>
    </cofactor>
</comment>
<dbReference type="Proteomes" id="UP000663852">
    <property type="component" value="Unassembled WGS sequence"/>
</dbReference>
<feature type="region of interest" description="Disordered" evidence="6">
    <location>
        <begin position="1"/>
        <end position="143"/>
    </location>
</feature>
<keyword evidence="5" id="KW-0067">ATP-binding</keyword>
<comment type="catalytic activity">
    <reaction evidence="5">
        <text>ATP + H2O = ADP + phosphate + H(+)</text>
        <dbReference type="Rhea" id="RHEA:13065"/>
        <dbReference type="ChEBI" id="CHEBI:15377"/>
        <dbReference type="ChEBI" id="CHEBI:15378"/>
        <dbReference type="ChEBI" id="CHEBI:30616"/>
        <dbReference type="ChEBI" id="CHEBI:43474"/>
        <dbReference type="ChEBI" id="CHEBI:456216"/>
        <dbReference type="EC" id="5.6.2.3"/>
    </reaction>
</comment>
<organism evidence="8 9">
    <name type="scientific">Adineta ricciae</name>
    <name type="common">Rotifer</name>
    <dbReference type="NCBI Taxonomy" id="249248"/>
    <lineage>
        <taxon>Eukaryota</taxon>
        <taxon>Metazoa</taxon>
        <taxon>Spiralia</taxon>
        <taxon>Gnathifera</taxon>
        <taxon>Rotifera</taxon>
        <taxon>Eurotatoria</taxon>
        <taxon>Bdelloidea</taxon>
        <taxon>Adinetida</taxon>
        <taxon>Adinetidae</taxon>
        <taxon>Adineta</taxon>
    </lineage>
</organism>
<dbReference type="InterPro" id="IPR025476">
    <property type="entry name" value="Helitron_helicase-like"/>
</dbReference>
<keyword evidence="3" id="KW-0833">Ubl conjugation pathway</keyword>
<comment type="catalytic activity">
    <reaction evidence="1">
        <text>Thiol-dependent hydrolysis of ester, thioester, amide, peptide and isopeptide bonds formed by the C-terminal Gly of ubiquitin (a 76-residue protein attached to proteins as an intracellular targeting signal).</text>
        <dbReference type="EC" id="3.4.19.12"/>
    </reaction>
</comment>
<keyword evidence="5" id="KW-0233">DNA recombination</keyword>
<feature type="domain" description="Josephin" evidence="7">
    <location>
        <begin position="1744"/>
        <end position="1936"/>
    </location>
</feature>
<protein>
    <recommendedName>
        <fullName evidence="5">ATP-dependent DNA helicase</fullName>
        <ecNumber evidence="5">5.6.2.3</ecNumber>
    </recommendedName>
</protein>
<dbReference type="GO" id="GO:0000723">
    <property type="term" value="P:telomere maintenance"/>
    <property type="evidence" value="ECO:0007669"/>
    <property type="project" value="InterPro"/>
</dbReference>
<comment type="caution">
    <text evidence="8">The sequence shown here is derived from an EMBL/GenBank/DDBJ whole genome shotgun (WGS) entry which is preliminary data.</text>
</comment>
<accession>A0A815VUE7</accession>
<dbReference type="InterPro" id="IPR046700">
    <property type="entry name" value="DUF6570"/>
</dbReference>
<keyword evidence="5" id="KW-0234">DNA repair</keyword>
<keyword evidence="5" id="KW-0347">Helicase</keyword>
<feature type="compositionally biased region" description="Basic residues" evidence="6">
    <location>
        <begin position="38"/>
        <end position="77"/>
    </location>
</feature>
<evidence type="ECO:0000256" key="6">
    <source>
        <dbReference type="SAM" id="MobiDB-lite"/>
    </source>
</evidence>
<evidence type="ECO:0000256" key="4">
    <source>
        <dbReference type="ARBA" id="ARBA00022801"/>
    </source>
</evidence>
<gene>
    <name evidence="8" type="ORF">EDS130_LOCUS44871</name>
</gene>
<feature type="compositionally biased region" description="Basic residues" evidence="6">
    <location>
        <begin position="113"/>
        <end position="128"/>
    </location>
</feature>
<dbReference type="Pfam" id="PF20209">
    <property type="entry name" value="DUF6570"/>
    <property type="match status" value="1"/>
</dbReference>
<dbReference type="InterPro" id="IPR010285">
    <property type="entry name" value="DNA_helicase_pif1-like_DEAD"/>
</dbReference>
<evidence type="ECO:0000313" key="8">
    <source>
        <dbReference type="EMBL" id="CAF1534958.1"/>
    </source>
</evidence>
<proteinExistence type="inferred from homology"/>
<dbReference type="GO" id="GO:0006310">
    <property type="term" value="P:DNA recombination"/>
    <property type="evidence" value="ECO:0007669"/>
    <property type="project" value="UniProtKB-KW"/>
</dbReference>
<keyword evidence="5" id="KW-0547">Nucleotide-binding</keyword>
<dbReference type="InterPro" id="IPR051055">
    <property type="entry name" value="PIF1_helicase"/>
</dbReference>
<keyword evidence="4 5" id="KW-0378">Hydrolase</keyword>
<dbReference type="SMART" id="SM01246">
    <property type="entry name" value="Josephin"/>
    <property type="match status" value="1"/>
</dbReference>
<sequence length="1940" mass="224188">MNETKMKDDECESKKSTASETSIKAVIHELVSNLETVKKRKANRNSKPSKKQKANRNSKPSKKQKANRNSKPSKKQKTTGNSKACARAKNNRNSKPSQKQKANRNSKPSMMAKRNRNSKPSRQNRKKTKQELNYYTGRKEKSHEDNLPELENLYCMNIKPEIEEHLDNVDIYNAINEKYFSSILQPWLRCCCCGALHAESQLQTAAVKHELEHDVVEGELLCKKCIRFTPSQDRPHCLFARNKNWLEISAVPDELKLGFMEQRAVTLSHVYMSIILVRGHQAALKGQVVHFHVDSQAVVDQLLPFPRCHEFLAVVQEKPAKNQEITTTVTYSFSAVQVLKALIYLKQHNHLYFEKEIMTVDQMQLLFKCQSENISPIKIIDSYAYNNSTTTAPFINSSDVLCGPKRIISCAKDAIWQVEPFLEERAYPWLYPYGKGGEADPERPLTINLRDYYKLRLKSADNRWQADPTWIFRALNILQRDDLHIGAVIRGSSAFWNKARRHLRAMYATLGKPFIFLSINLQNDTEFLTHIDSEKFGSAKNPKWDAINNLSSDEYLLLANQNAALVARMCKRRIAAFEEYIKDKKYPFLIDYVVSHYFMKVEFQRDGLPHVHTLIWVENAPSTETSEGRAAIIKFIDRLLTTELPDINADPVLFYLVRMFQWHIHTFSCNKDHPFVKIRRAKKQLKNAKENKAEEETSTSCNFNREHEDEIYEKVNPDEDIDMFQAKLDRKEFFERAGCRYGKPEPLASQTHFRTYKEAKILTRGDRDIIIKRISEESRRIVPYNVNLLKTFKCNHDIQIVTDPWAAAEYLFSYVSKEAHMEKDLVQKLAGCTCSTIEEAKKILLKAGNAVLSHRQIGKIEAAWIVLGIPLYRCSMATVHIYLSLPCDEDRLLKNKNISAESLTENDFVKTIVDRYSERPSQPDIINDITLFEFATWFSIEYGALDNEDGDNQELKSNPLWQTDYNEGPLMRTSKRLPRIVLSSGHVMRQHQYPKCVTFTCLHDNTAQSIYSILCLNVPHRNSIIEFLCGKQEPSTLDLYQALVRHQSEICRRITTLPESYRIQLQNLVLHLISINNENFMINYRESYIFTNPNEFEAEDDNNPISEIKHPDNIASLSINDEIDRVENGDRFKIEEFRKLKQLRDSTNCQQKYLLEFIQNYFDYVLKHVRRPHEVIQPKPFHIVVNGLAGSGKSYVIDIIEKMMKEYCIAESSGISRARKNYGLLKMAHTGKAALNIRGSTIHSALAICPDNNSSPKNLNSFKLYTLRNRLSGLLLIIIDEISLVSHCLFQKINKRLNEIFLTAGESDVYFGGIPIIVFGDMAQIEPVAAKQVFFRPRGELFSLWHDLFRPVNFDINMRQGNDRLFFDCLCRMRTGCLDEEIEALIKSRSIRKEDNPDSYEARLKDLQSVEFKDAIYAYGTRRLTNSRNLEMLKEHCRQTKHPIFMINALDKVAMIDNSFYKASFASNKTCKVKLKPSNDENKCGSLYPRFPLCVGARVLIRRNIDQENYIVNGTDAIVKEIVWEDPRNFLSSPIAVDDTFNSLNNVINTKLPKYVVVELDNGLEYKIEPQETRFKDMNNVNMTRLQLPFALGYAITIHRTQCMTYPKMVVDLGGKYWKAGMFYTVLSRARRITDILLLAYDRQSFKVSRDGLQEIERLQKIENENPVKLDDYLRYKTDDSALNSAVSSDMNCIEEKNQKRKYDVNNEIEENKRCKTASNVVRILNDIDVTKDLIPEHFIICEKQQRLFCGRHALRAIVQNTTFFDDEFLQSLGRQLASDELMIREDISAIDNEYFNVYSGYYNIQVVQEALRRQCNIELIQWNRVNKMSSSVYQQIMNNIEFAQGLFIHQTDHYFCLRRFDIAAIAAVGQPESPKPPSAEYYSDIENTGASSCSAPANEISTGKPKLNSSSRPLCPDSIYCLRQNNRDHTYALSHFLSL</sequence>
<dbReference type="Pfam" id="PF02099">
    <property type="entry name" value="Josephin"/>
    <property type="match status" value="1"/>
</dbReference>
<dbReference type="PANTHER" id="PTHR47642:SF5">
    <property type="entry name" value="ATP-DEPENDENT DNA HELICASE"/>
    <property type="match status" value="1"/>
</dbReference>
<evidence type="ECO:0000313" key="9">
    <source>
        <dbReference type="Proteomes" id="UP000663852"/>
    </source>
</evidence>
<evidence type="ECO:0000256" key="3">
    <source>
        <dbReference type="ARBA" id="ARBA00022786"/>
    </source>
</evidence>
<dbReference type="GO" id="GO:0016579">
    <property type="term" value="P:protein deubiquitination"/>
    <property type="evidence" value="ECO:0007669"/>
    <property type="project" value="InterPro"/>
</dbReference>
<dbReference type="SUPFAM" id="SSF52540">
    <property type="entry name" value="P-loop containing nucleoside triphosphate hydrolases"/>
    <property type="match status" value="2"/>
</dbReference>
<dbReference type="GO" id="GO:0006508">
    <property type="term" value="P:proteolysis"/>
    <property type="evidence" value="ECO:0007669"/>
    <property type="project" value="UniProtKB-KW"/>
</dbReference>
<reference evidence="8" key="1">
    <citation type="submission" date="2021-02" db="EMBL/GenBank/DDBJ databases">
        <authorList>
            <person name="Nowell W R."/>
        </authorList>
    </citation>
    <scope>NUCLEOTIDE SEQUENCE</scope>
</reference>
<dbReference type="Pfam" id="PF14214">
    <property type="entry name" value="Helitron_like_N"/>
    <property type="match status" value="1"/>
</dbReference>
<dbReference type="CDD" id="cd18809">
    <property type="entry name" value="SF1_C_RecD"/>
    <property type="match status" value="1"/>
</dbReference>
<evidence type="ECO:0000256" key="1">
    <source>
        <dbReference type="ARBA" id="ARBA00000707"/>
    </source>
</evidence>
<dbReference type="EMBL" id="CAJNOJ010000942">
    <property type="protein sequence ID" value="CAF1534958.1"/>
    <property type="molecule type" value="Genomic_DNA"/>
</dbReference>
<dbReference type="EC" id="5.6.2.3" evidence="5"/>
<keyword evidence="5" id="KW-0227">DNA damage</keyword>
<dbReference type="GO" id="GO:0043139">
    <property type="term" value="F:5'-3' DNA helicase activity"/>
    <property type="evidence" value="ECO:0007669"/>
    <property type="project" value="UniProtKB-EC"/>
</dbReference>
<comment type="similarity">
    <text evidence="5">Belongs to the helicase family.</text>
</comment>
<evidence type="ECO:0000256" key="5">
    <source>
        <dbReference type="RuleBase" id="RU363044"/>
    </source>
</evidence>